<keyword evidence="3" id="KW-0378">Hydrolase</keyword>
<evidence type="ECO:0000256" key="1">
    <source>
        <dbReference type="ARBA" id="ARBA00001947"/>
    </source>
</evidence>
<dbReference type="Proteomes" id="UP000184357">
    <property type="component" value="Unassembled WGS sequence"/>
</dbReference>
<dbReference type="Gene3D" id="3.40.630.10">
    <property type="entry name" value="Zn peptidases"/>
    <property type="match status" value="1"/>
</dbReference>
<dbReference type="PANTHER" id="PTHR37326:SF1">
    <property type="entry name" value="BLL3975 PROTEIN"/>
    <property type="match status" value="1"/>
</dbReference>
<dbReference type="InterPro" id="IPR055438">
    <property type="entry name" value="AstE_AspA_cat"/>
</dbReference>
<evidence type="ECO:0000313" key="7">
    <source>
        <dbReference type="EMBL" id="SHG78988.1"/>
    </source>
</evidence>
<evidence type="ECO:0000256" key="5">
    <source>
        <dbReference type="SAM" id="MobiDB-lite"/>
    </source>
</evidence>
<dbReference type="EMBL" id="FQWV01000002">
    <property type="protein sequence ID" value="SHG78988.1"/>
    <property type="molecule type" value="Genomic_DNA"/>
</dbReference>
<sequence>MDDALKVGSARAAPGERADGWIHATNLPTGGSERLPVAVINGATGGPVFWVTGGVHGDEATGVAVAQDAAAAFANANRDGALAGAVVVVPVVNPAGLRRNERTSYYGGEDPNRYFPDTEREGSRPPETQELIDTRLFEVLSDSADLFVDCHTAQVGSMPFTIRDRVLYGKQRTEAEAEALAEDLDRLAATLGLPVLTEYPAEEYVEQSLQRSTAGAALNTAGVPAVTVELGGHSVVEEDARAAGVAGVIAAAVEFGLLASAPAGVIEADASAGGDVPDAPVEYPVRRFVGPRLEGAGLIRHRVGVGETVEAGDAVADVVTPHGDVVETVESEHDGYVIGRAEGLAGYEGKPVASMAVRDDGDLVVPRELDK</sequence>
<dbReference type="GO" id="GO:0046872">
    <property type="term" value="F:metal ion binding"/>
    <property type="evidence" value="ECO:0007669"/>
    <property type="project" value="UniProtKB-KW"/>
</dbReference>
<keyword evidence="8" id="KW-1185">Reference proteome</keyword>
<name>A0A1M5MNV3_9EURY</name>
<evidence type="ECO:0000256" key="4">
    <source>
        <dbReference type="ARBA" id="ARBA00022833"/>
    </source>
</evidence>
<accession>A0A1M5MNV3</accession>
<dbReference type="GO" id="GO:0016788">
    <property type="term" value="F:hydrolase activity, acting on ester bonds"/>
    <property type="evidence" value="ECO:0007669"/>
    <property type="project" value="InterPro"/>
</dbReference>
<evidence type="ECO:0000256" key="2">
    <source>
        <dbReference type="ARBA" id="ARBA00022723"/>
    </source>
</evidence>
<dbReference type="InterPro" id="IPR053138">
    <property type="entry name" value="N-alpha-Ac-DABA_deacetylase"/>
</dbReference>
<feature type="domain" description="Succinylglutamate desuccinylase/Aspartoacylase catalytic" evidence="6">
    <location>
        <begin position="49"/>
        <end position="248"/>
    </location>
</feature>
<dbReference type="SUPFAM" id="SSF53187">
    <property type="entry name" value="Zn-dependent exopeptidases"/>
    <property type="match status" value="1"/>
</dbReference>
<feature type="region of interest" description="Disordered" evidence="5">
    <location>
        <begin position="102"/>
        <end position="126"/>
    </location>
</feature>
<dbReference type="RefSeq" id="WP_073307361.1">
    <property type="nucleotide sequence ID" value="NZ_FQWV01000002.1"/>
</dbReference>
<reference evidence="7 8" key="1">
    <citation type="submission" date="2016-11" db="EMBL/GenBank/DDBJ databases">
        <authorList>
            <person name="Jaros S."/>
            <person name="Januszkiewicz K."/>
            <person name="Wedrychowicz H."/>
        </authorList>
    </citation>
    <scope>NUCLEOTIDE SEQUENCE [LARGE SCALE GENOMIC DNA]</scope>
    <source>
        <strain evidence="7 8">DSM 9297</strain>
    </source>
</reference>
<proteinExistence type="predicted"/>
<organism evidence="7 8">
    <name type="scientific">Halobaculum gomorrense</name>
    <dbReference type="NCBI Taxonomy" id="43928"/>
    <lineage>
        <taxon>Archaea</taxon>
        <taxon>Methanobacteriati</taxon>
        <taxon>Methanobacteriota</taxon>
        <taxon>Stenosarchaea group</taxon>
        <taxon>Halobacteria</taxon>
        <taxon>Halobacteriales</taxon>
        <taxon>Haloferacaceae</taxon>
        <taxon>Halobaculum</taxon>
    </lineage>
</organism>
<feature type="compositionally biased region" description="Basic and acidic residues" evidence="5">
    <location>
        <begin position="110"/>
        <end position="124"/>
    </location>
</feature>
<protein>
    <recommendedName>
        <fullName evidence="6">Succinylglutamate desuccinylase/Aspartoacylase catalytic domain-containing protein</fullName>
    </recommendedName>
</protein>
<dbReference type="PANTHER" id="PTHR37326">
    <property type="entry name" value="BLL3975 PROTEIN"/>
    <property type="match status" value="1"/>
</dbReference>
<dbReference type="OrthoDB" id="170089at2157"/>
<evidence type="ECO:0000256" key="3">
    <source>
        <dbReference type="ARBA" id="ARBA00022801"/>
    </source>
</evidence>
<keyword evidence="2" id="KW-0479">Metal-binding</keyword>
<comment type="cofactor">
    <cofactor evidence="1">
        <name>Zn(2+)</name>
        <dbReference type="ChEBI" id="CHEBI:29105"/>
    </cofactor>
</comment>
<dbReference type="AlphaFoldDB" id="A0A1M5MNV3"/>
<gene>
    <name evidence="7" type="ORF">SAMN05443636_1083</name>
</gene>
<dbReference type="STRING" id="43928.SAMN05443636_1083"/>
<evidence type="ECO:0000259" key="6">
    <source>
        <dbReference type="Pfam" id="PF24827"/>
    </source>
</evidence>
<keyword evidence="4" id="KW-0862">Zinc</keyword>
<dbReference type="Pfam" id="PF24827">
    <property type="entry name" value="AstE_AspA_cat"/>
    <property type="match status" value="1"/>
</dbReference>
<evidence type="ECO:0000313" key="8">
    <source>
        <dbReference type="Proteomes" id="UP000184357"/>
    </source>
</evidence>